<keyword evidence="7" id="KW-0998">Cell outer membrane</keyword>
<evidence type="ECO:0000256" key="1">
    <source>
        <dbReference type="ARBA" id="ARBA00004571"/>
    </source>
</evidence>
<dbReference type="OrthoDB" id="6679728at2"/>
<dbReference type="Gene3D" id="2.40.160.60">
    <property type="entry name" value="Outer membrane protein transport protein (OMPP1/FadL/TodX)"/>
    <property type="match status" value="1"/>
</dbReference>
<keyword evidence="3" id="KW-1134">Transmembrane beta strand</keyword>
<dbReference type="InterPro" id="IPR005017">
    <property type="entry name" value="OMPP1/FadL/TodX"/>
</dbReference>
<keyword evidence="5 8" id="KW-0732">Signal</keyword>
<evidence type="ECO:0000256" key="6">
    <source>
        <dbReference type="ARBA" id="ARBA00023136"/>
    </source>
</evidence>
<comment type="caution">
    <text evidence="9">The sequence shown here is derived from an EMBL/GenBank/DDBJ whole genome shotgun (WGS) entry which is preliminary data.</text>
</comment>
<reference evidence="9 10" key="1">
    <citation type="submission" date="2018-11" db="EMBL/GenBank/DDBJ databases">
        <title>Mesobaculum littorinae gen. nov., sp. nov., isolated from Littorina scabra that represents a novel genus of the order Rhodobacteraceae.</title>
        <authorList>
            <person name="Li F."/>
        </authorList>
    </citation>
    <scope>NUCLEOTIDE SEQUENCE [LARGE SCALE GENOMIC DNA]</scope>
    <source>
        <strain evidence="9 10">M0103</strain>
    </source>
</reference>
<dbReference type="Proteomes" id="UP000285908">
    <property type="component" value="Unassembled WGS sequence"/>
</dbReference>
<evidence type="ECO:0000313" key="9">
    <source>
        <dbReference type="EMBL" id="RVV99864.1"/>
    </source>
</evidence>
<dbReference type="RefSeq" id="WP_127905307.1">
    <property type="nucleotide sequence ID" value="NZ_RQXX01000001.1"/>
</dbReference>
<evidence type="ECO:0000256" key="3">
    <source>
        <dbReference type="ARBA" id="ARBA00022452"/>
    </source>
</evidence>
<protein>
    <recommendedName>
        <fullName evidence="11">Long-chain fatty acid transport protein</fullName>
    </recommendedName>
</protein>
<gene>
    <name evidence="9" type="ORF">EKE94_04135</name>
</gene>
<name>A0A438AMI1_9RHOB</name>
<evidence type="ECO:0000256" key="5">
    <source>
        <dbReference type="ARBA" id="ARBA00022729"/>
    </source>
</evidence>
<dbReference type="AlphaFoldDB" id="A0A438AMI1"/>
<evidence type="ECO:0000313" key="10">
    <source>
        <dbReference type="Proteomes" id="UP000285908"/>
    </source>
</evidence>
<dbReference type="PANTHER" id="PTHR35093:SF8">
    <property type="entry name" value="OUTER MEMBRANE PROTEIN NMB0088-RELATED"/>
    <property type="match status" value="1"/>
</dbReference>
<feature type="signal peptide" evidence="8">
    <location>
        <begin position="1"/>
        <end position="21"/>
    </location>
</feature>
<feature type="chain" id="PRO_5018997131" description="Long-chain fatty acid transport protein" evidence="8">
    <location>
        <begin position="22"/>
        <end position="367"/>
    </location>
</feature>
<comment type="similarity">
    <text evidence="2">Belongs to the OmpP1/FadL family.</text>
</comment>
<proteinExistence type="inferred from homology"/>
<dbReference type="Pfam" id="PF03349">
    <property type="entry name" value="Toluene_X"/>
    <property type="match status" value="1"/>
</dbReference>
<dbReference type="PANTHER" id="PTHR35093">
    <property type="entry name" value="OUTER MEMBRANE PROTEIN NMB0088-RELATED"/>
    <property type="match status" value="1"/>
</dbReference>
<evidence type="ECO:0000256" key="8">
    <source>
        <dbReference type="SAM" id="SignalP"/>
    </source>
</evidence>
<dbReference type="GO" id="GO:0009279">
    <property type="term" value="C:cell outer membrane"/>
    <property type="evidence" value="ECO:0007669"/>
    <property type="project" value="UniProtKB-SubCell"/>
</dbReference>
<keyword evidence="10" id="KW-1185">Reference proteome</keyword>
<keyword evidence="6" id="KW-0472">Membrane</keyword>
<evidence type="ECO:0000256" key="7">
    <source>
        <dbReference type="ARBA" id="ARBA00023237"/>
    </source>
</evidence>
<organism evidence="9 10">
    <name type="scientific">Mesobaculum littorinae</name>
    <dbReference type="NCBI Taxonomy" id="2486419"/>
    <lineage>
        <taxon>Bacteria</taxon>
        <taxon>Pseudomonadati</taxon>
        <taxon>Pseudomonadota</taxon>
        <taxon>Alphaproteobacteria</taxon>
        <taxon>Rhodobacterales</taxon>
        <taxon>Roseobacteraceae</taxon>
        <taxon>Mesobaculum</taxon>
    </lineage>
</organism>
<dbReference type="EMBL" id="RQXX01000001">
    <property type="protein sequence ID" value="RVV99864.1"/>
    <property type="molecule type" value="Genomic_DNA"/>
</dbReference>
<keyword evidence="4" id="KW-0812">Transmembrane</keyword>
<evidence type="ECO:0000256" key="4">
    <source>
        <dbReference type="ARBA" id="ARBA00022692"/>
    </source>
</evidence>
<evidence type="ECO:0008006" key="11">
    <source>
        <dbReference type="Google" id="ProtNLM"/>
    </source>
</evidence>
<comment type="subcellular location">
    <subcellularLocation>
        <location evidence="1">Cell outer membrane</location>
        <topology evidence="1">Multi-pass membrane protein</topology>
    </subcellularLocation>
</comment>
<evidence type="ECO:0000256" key="2">
    <source>
        <dbReference type="ARBA" id="ARBA00008163"/>
    </source>
</evidence>
<sequence>MQYLFTGLAGLAIVSAGAAGAAGIERARTPIDVLFEEGNHVQFSFSYVDPSVDGTYAAPLGGGDTGDALESYLNAGVALKYQFSDRLSGMVALGQPYGADASYSEGIYTGLAAEWDSTSLTGILKYEFNDNISVYGGPRIVKSQAEIDIPPALIGAATGVPVAYNAGGDPDTDVGYVLGAAYSRPDIALRVGLTYESAITHEFDSVETVGGVATDTTTEVELPQSLTLDFQTGVAPKTLLFGSVRWSEWSEWQVAPPVYLGAAGQPVTGFDHDVFAYSLGLGRQLTDDLSVFARVGYETSEDTEMTRLSPIDGRTSFGIGGSYQVSEATEITAGIEYIRLGDAFDSTGTTYEDNSALGIGVQIGMKF</sequence>
<dbReference type="SUPFAM" id="SSF56935">
    <property type="entry name" value="Porins"/>
    <property type="match status" value="1"/>
</dbReference>
<dbReference type="GO" id="GO:0015483">
    <property type="term" value="F:long-chain fatty acid transporting porin activity"/>
    <property type="evidence" value="ECO:0007669"/>
    <property type="project" value="TreeGrafter"/>
</dbReference>
<accession>A0A438AMI1</accession>